<keyword evidence="13" id="KW-0238">DNA-binding</keyword>
<evidence type="ECO:0000256" key="4">
    <source>
        <dbReference type="ARBA" id="ARBA00012551"/>
    </source>
</evidence>
<dbReference type="GO" id="GO:0006310">
    <property type="term" value="P:DNA recombination"/>
    <property type="evidence" value="ECO:0007669"/>
    <property type="project" value="UniProtKB-KW"/>
</dbReference>
<evidence type="ECO:0000256" key="16">
    <source>
        <dbReference type="ARBA" id="ARBA00023242"/>
    </source>
</evidence>
<proteinExistence type="inferred from homology"/>
<feature type="region of interest" description="Disordered" evidence="18">
    <location>
        <begin position="284"/>
        <end position="326"/>
    </location>
</feature>
<dbReference type="InterPro" id="IPR016194">
    <property type="entry name" value="SPOC-like_C_dom_sf"/>
</dbReference>
<evidence type="ECO:0000256" key="6">
    <source>
        <dbReference type="ARBA" id="ARBA00022454"/>
    </source>
</evidence>
<dbReference type="InterPro" id="IPR014893">
    <property type="entry name" value="Ku_PK_bind"/>
</dbReference>
<dbReference type="CDD" id="cd00198">
    <property type="entry name" value="vWFA"/>
    <property type="match status" value="1"/>
</dbReference>
<feature type="compositionally biased region" description="Basic and acidic residues" evidence="18">
    <location>
        <begin position="783"/>
        <end position="794"/>
    </location>
</feature>
<dbReference type="Proteomes" id="UP000325008">
    <property type="component" value="Unassembled WGS sequence"/>
</dbReference>
<sequence length="794" mass="89011">MSVESNTITLFVLDISARMGESRTVEDRVATPTNSIERRKRTTTHLQWVCQFVSARIAEIILRGLKTTRVGIVTYGSPRTNNSIPGIDDYNGIDEIFTPALPTLDTLDLVQCLRAVHPDQGVKHGDPLAALVDAIQLSADPQKGGIKDSQRHSWKRTVYLVTDAKAEFGYNGADAISDKINQENIDLRLLGVDFDEALNPKPDDSIKCRNERFWKDFLAGIPNSGFATAASAIEQASMPNVQLTRPAPTKTTLTFGDPNDLASRSAFQIAIALYKMTDPARPMTQSKISKLARESAQAAQERQRDQDRRNHINPTSTPSLETKEEDSSLIYRADLKREFFLLDQLAAVANANKQPEALPPDSEPNFTRAWKLGASLIPVPDEAFGSMDTRKAMEVVHFFSASAYRREYNLDQIWYVFADHAQLKAQLQLSTLIRAMVELDVLAVVRLVRKDGAEPELGILKPRVEEHNEFLFYSRAPFREDLRRFPFPPLDRIVTTDGTEIRQAPTIPDDQDQKCMDAFVDSMELPDEWFDVLDSYNPAIHGLKTAVRHRFVHPDADYLPGPHPELVKFLEAPREAQERSTSAAHECRERFRIAYVPPKGNADRKKRTLSAMQQDTQHSEANKAARGKEGEVKAAPERAEESDATEDEAEASAPQPAEVQAEARAAAPRRAAPLLRLEDPVVHLHELVESDDVTRAMQSLLATIDHLVSEREYERAAQCMLAGKKVAQEYEEAITWNAYIRTLKTRILAAHRSFWDTTLAGKLEYGLVAEEEDEAGQSDVTPEDAREFVDTEHV</sequence>
<comment type="similarity">
    <text evidence="3">Belongs to the ku80 family.</text>
</comment>
<dbReference type="AlphaFoldDB" id="A0A5C3FWL0"/>
<dbReference type="PROSITE" id="PS50234">
    <property type="entry name" value="VWFA"/>
    <property type="match status" value="1"/>
</dbReference>
<evidence type="ECO:0000256" key="12">
    <source>
        <dbReference type="ARBA" id="ARBA00022895"/>
    </source>
</evidence>
<keyword evidence="9" id="KW-0378">Hydrolase</keyword>
<keyword evidence="12" id="KW-0779">Telomere</keyword>
<evidence type="ECO:0000256" key="8">
    <source>
        <dbReference type="ARBA" id="ARBA00022763"/>
    </source>
</evidence>
<dbReference type="CDD" id="cd00873">
    <property type="entry name" value="KU80"/>
    <property type="match status" value="1"/>
</dbReference>
<evidence type="ECO:0000256" key="1">
    <source>
        <dbReference type="ARBA" id="ARBA00004123"/>
    </source>
</evidence>
<evidence type="ECO:0000256" key="9">
    <source>
        <dbReference type="ARBA" id="ARBA00022801"/>
    </source>
</evidence>
<dbReference type="OrthoDB" id="30826at2759"/>
<feature type="compositionally biased region" description="Basic and acidic residues" evidence="18">
    <location>
        <begin position="617"/>
        <end position="641"/>
    </location>
</feature>
<comment type="subcellular location">
    <subcellularLocation>
        <location evidence="2">Chromosome</location>
        <location evidence="2">Telomere</location>
    </subcellularLocation>
    <subcellularLocation>
        <location evidence="1">Nucleus</location>
    </subcellularLocation>
</comment>
<keyword evidence="7" id="KW-0547">Nucleotide-binding</keyword>
<keyword evidence="16" id="KW-0539">Nucleus</keyword>
<dbReference type="PANTHER" id="PTHR12604">
    <property type="entry name" value="KU AUTOANTIGEN DNA HELICASE"/>
    <property type="match status" value="1"/>
</dbReference>
<evidence type="ECO:0000313" key="21">
    <source>
        <dbReference type="Proteomes" id="UP000325008"/>
    </source>
</evidence>
<dbReference type="Pfam" id="PF02735">
    <property type="entry name" value="Ku"/>
    <property type="match status" value="1"/>
</dbReference>
<gene>
    <name evidence="20" type="ORF">PSANT_05679</name>
</gene>
<dbReference type="GO" id="GO:0016787">
    <property type="term" value="F:hydrolase activity"/>
    <property type="evidence" value="ECO:0007669"/>
    <property type="project" value="UniProtKB-KW"/>
</dbReference>
<dbReference type="Gene3D" id="2.40.290.10">
    <property type="match status" value="1"/>
</dbReference>
<dbReference type="GO" id="GO:0003684">
    <property type="term" value="F:damaged DNA binding"/>
    <property type="evidence" value="ECO:0007669"/>
    <property type="project" value="InterPro"/>
</dbReference>
<dbReference type="GO" id="GO:0043564">
    <property type="term" value="C:Ku70:Ku80 complex"/>
    <property type="evidence" value="ECO:0007669"/>
    <property type="project" value="InterPro"/>
</dbReference>
<dbReference type="InterPro" id="IPR002035">
    <property type="entry name" value="VWF_A"/>
</dbReference>
<dbReference type="EC" id="3.6.4.12" evidence="4"/>
<dbReference type="EMBL" id="OOIQ01000016">
    <property type="protein sequence ID" value="SPO47991.1"/>
    <property type="molecule type" value="Genomic_DNA"/>
</dbReference>
<dbReference type="Gene3D" id="3.40.50.410">
    <property type="entry name" value="von Willebrand factor, type A domain"/>
    <property type="match status" value="1"/>
</dbReference>
<dbReference type="InterPro" id="IPR036494">
    <property type="entry name" value="Ku_C_sf"/>
</dbReference>
<evidence type="ECO:0000256" key="10">
    <source>
        <dbReference type="ARBA" id="ARBA00022806"/>
    </source>
</evidence>
<evidence type="ECO:0000256" key="15">
    <source>
        <dbReference type="ARBA" id="ARBA00023204"/>
    </source>
</evidence>
<dbReference type="InterPro" id="IPR006164">
    <property type="entry name" value="DNA_bd_Ku70/Ku80"/>
</dbReference>
<dbReference type="SMART" id="SM00559">
    <property type="entry name" value="Ku78"/>
    <property type="match status" value="1"/>
</dbReference>
<feature type="region of interest" description="Disordered" evidence="18">
    <location>
        <begin position="594"/>
        <end position="665"/>
    </location>
</feature>
<dbReference type="Pfam" id="PF08785">
    <property type="entry name" value="Ku_PK_bind"/>
    <property type="match status" value="1"/>
</dbReference>
<evidence type="ECO:0000256" key="17">
    <source>
        <dbReference type="ARBA" id="ARBA00031847"/>
    </source>
</evidence>
<evidence type="ECO:0000256" key="3">
    <source>
        <dbReference type="ARBA" id="ARBA00007726"/>
    </source>
</evidence>
<evidence type="ECO:0000256" key="14">
    <source>
        <dbReference type="ARBA" id="ARBA00023172"/>
    </source>
</evidence>
<keyword evidence="15" id="KW-0234">DNA repair</keyword>
<reference evidence="20" key="1">
    <citation type="submission" date="2018-03" db="EMBL/GenBank/DDBJ databases">
        <authorList>
            <person name="Guldener U."/>
        </authorList>
    </citation>
    <scope>NUCLEOTIDE SEQUENCE [LARGE SCALE GENOMIC DNA]</scope>
    <source>
        <strain evidence="20">ATCC34888</strain>
    </source>
</reference>
<feature type="domain" description="VWFA" evidence="19">
    <location>
        <begin position="8"/>
        <end position="192"/>
    </location>
</feature>
<dbReference type="PANTHER" id="PTHR12604:SF4">
    <property type="entry name" value="X-RAY REPAIR CROSS-COMPLEMENTING PROTEIN 5"/>
    <property type="match status" value="1"/>
</dbReference>
<keyword evidence="8" id="KW-0227">DNA damage</keyword>
<evidence type="ECO:0000256" key="18">
    <source>
        <dbReference type="SAM" id="MobiDB-lite"/>
    </source>
</evidence>
<evidence type="ECO:0000256" key="2">
    <source>
        <dbReference type="ARBA" id="ARBA00004574"/>
    </source>
</evidence>
<dbReference type="SUPFAM" id="SSF100939">
    <property type="entry name" value="SPOC domain-like"/>
    <property type="match status" value="1"/>
</dbReference>
<keyword evidence="11" id="KW-0067">ATP-binding</keyword>
<comment type="caution">
    <text evidence="20">The sequence shown here is derived from an EMBL/GenBank/DDBJ whole genome shotgun (WGS) entry which is preliminary data.</text>
</comment>
<protein>
    <recommendedName>
        <fullName evidence="5">ATP-dependent DNA helicase II subunit 2</fullName>
        <ecNumber evidence="4">3.6.4.12</ecNumber>
    </recommendedName>
    <alternativeName>
        <fullName evidence="17">ATP-dependent DNA helicase II subunit Ku80</fullName>
    </alternativeName>
</protein>
<dbReference type="GO" id="GO:0000723">
    <property type="term" value="P:telomere maintenance"/>
    <property type="evidence" value="ECO:0007669"/>
    <property type="project" value="InterPro"/>
</dbReference>
<evidence type="ECO:0000256" key="11">
    <source>
        <dbReference type="ARBA" id="ARBA00022840"/>
    </source>
</evidence>
<feature type="region of interest" description="Disordered" evidence="18">
    <location>
        <begin position="772"/>
        <end position="794"/>
    </location>
</feature>
<keyword evidence="10 20" id="KW-0347">Helicase</keyword>
<dbReference type="InterPro" id="IPR024193">
    <property type="entry name" value="Ku80"/>
</dbReference>
<feature type="compositionally biased region" description="Low complexity" evidence="18">
    <location>
        <begin position="651"/>
        <end position="665"/>
    </location>
</feature>
<keyword evidence="14" id="KW-0233">DNA recombination</keyword>
<dbReference type="GO" id="GO:0003678">
    <property type="term" value="F:DNA helicase activity"/>
    <property type="evidence" value="ECO:0007669"/>
    <property type="project" value="UniProtKB-EC"/>
</dbReference>
<organism evidence="20 21">
    <name type="scientific">Pseudozyma antarctica</name>
    <name type="common">Yeast</name>
    <name type="synonym">Candida antarctica</name>
    <dbReference type="NCBI Taxonomy" id="84753"/>
    <lineage>
        <taxon>Eukaryota</taxon>
        <taxon>Fungi</taxon>
        <taxon>Dikarya</taxon>
        <taxon>Basidiomycota</taxon>
        <taxon>Ustilaginomycotina</taxon>
        <taxon>Ustilaginomycetes</taxon>
        <taxon>Ustilaginales</taxon>
        <taxon>Ustilaginaceae</taxon>
        <taxon>Moesziomyces</taxon>
    </lineage>
</organism>
<keyword evidence="6" id="KW-0158">Chromosome</keyword>
<dbReference type="SUPFAM" id="SSF101420">
    <property type="entry name" value="C-terminal domain of Ku80"/>
    <property type="match status" value="1"/>
</dbReference>
<dbReference type="GO" id="GO:0005524">
    <property type="term" value="F:ATP binding"/>
    <property type="evidence" value="ECO:0007669"/>
    <property type="project" value="UniProtKB-KW"/>
</dbReference>
<dbReference type="Gene3D" id="1.10.1600.10">
    <property type="match status" value="1"/>
</dbReference>
<dbReference type="GO" id="GO:0006303">
    <property type="term" value="P:double-strand break repair via nonhomologous end joining"/>
    <property type="evidence" value="ECO:0007669"/>
    <property type="project" value="InterPro"/>
</dbReference>
<dbReference type="GO" id="GO:0003690">
    <property type="term" value="F:double-stranded DNA binding"/>
    <property type="evidence" value="ECO:0007669"/>
    <property type="project" value="TreeGrafter"/>
</dbReference>
<dbReference type="GO" id="GO:0042162">
    <property type="term" value="F:telomeric DNA binding"/>
    <property type="evidence" value="ECO:0007669"/>
    <property type="project" value="InterPro"/>
</dbReference>
<evidence type="ECO:0000256" key="7">
    <source>
        <dbReference type="ARBA" id="ARBA00022741"/>
    </source>
</evidence>
<name>A0A5C3FWL0_PSEA2</name>
<dbReference type="SUPFAM" id="SSF53300">
    <property type="entry name" value="vWA-like"/>
    <property type="match status" value="1"/>
</dbReference>
<feature type="compositionally biased region" description="Basic and acidic residues" evidence="18">
    <location>
        <begin position="301"/>
        <end position="310"/>
    </location>
</feature>
<evidence type="ECO:0000313" key="20">
    <source>
        <dbReference type="EMBL" id="SPO47991.1"/>
    </source>
</evidence>
<dbReference type="InterPro" id="IPR036465">
    <property type="entry name" value="vWFA_dom_sf"/>
</dbReference>
<evidence type="ECO:0000256" key="5">
    <source>
        <dbReference type="ARBA" id="ARBA00021792"/>
    </source>
</evidence>
<dbReference type="Gene3D" id="1.25.40.240">
    <property type="entry name" value="Ku, C-terminal domain"/>
    <property type="match status" value="1"/>
</dbReference>
<evidence type="ECO:0000259" key="19">
    <source>
        <dbReference type="PROSITE" id="PS50234"/>
    </source>
</evidence>
<evidence type="ECO:0000256" key="13">
    <source>
        <dbReference type="ARBA" id="ARBA00023125"/>
    </source>
</evidence>
<keyword evidence="21" id="KW-1185">Reference proteome</keyword>
<accession>A0A5C3FWL0</accession>
<dbReference type="GO" id="GO:0000781">
    <property type="term" value="C:chromosome, telomeric region"/>
    <property type="evidence" value="ECO:0007669"/>
    <property type="project" value="UniProtKB-SubCell"/>
</dbReference>